<gene>
    <name evidence="17" type="ORF">N7458_001090</name>
</gene>
<keyword evidence="5 15" id="KW-0812">Transmembrane</keyword>
<comment type="subcellular location">
    <subcellularLocation>
        <location evidence="3">Membrane</location>
        <topology evidence="3">Multi-pass membrane protein</topology>
    </subcellularLocation>
    <subcellularLocation>
        <location evidence="2">Nucleus</location>
    </subcellularLocation>
</comment>
<evidence type="ECO:0000256" key="2">
    <source>
        <dbReference type="ARBA" id="ARBA00004123"/>
    </source>
</evidence>
<dbReference type="GO" id="GO:0006289">
    <property type="term" value="P:nucleotide-excision repair"/>
    <property type="evidence" value="ECO:0007669"/>
    <property type="project" value="InterPro"/>
</dbReference>
<evidence type="ECO:0000259" key="16">
    <source>
        <dbReference type="PROSITE" id="PS50850"/>
    </source>
</evidence>
<dbReference type="PANTHER" id="PTHR23501">
    <property type="entry name" value="MAJOR FACILITATOR SUPERFAMILY"/>
    <property type="match status" value="1"/>
</dbReference>
<dbReference type="GO" id="GO:0000439">
    <property type="term" value="C:transcription factor TFIIH core complex"/>
    <property type="evidence" value="ECO:0007669"/>
    <property type="project" value="InterPro"/>
</dbReference>
<feature type="compositionally biased region" description="Polar residues" evidence="14">
    <location>
        <begin position="7"/>
        <end position="19"/>
    </location>
</feature>
<reference evidence="17" key="1">
    <citation type="submission" date="2022-12" db="EMBL/GenBank/DDBJ databases">
        <authorList>
            <person name="Petersen C."/>
        </authorList>
    </citation>
    <scope>NUCLEOTIDE SEQUENCE</scope>
    <source>
        <strain evidence="17">IBT 16125</strain>
    </source>
</reference>
<evidence type="ECO:0000256" key="4">
    <source>
        <dbReference type="ARBA" id="ARBA00007470"/>
    </source>
</evidence>
<feature type="transmembrane region" description="Helical" evidence="15">
    <location>
        <begin position="159"/>
        <end position="182"/>
    </location>
</feature>
<comment type="caution">
    <text evidence="17">The sequence shown here is derived from an EMBL/GenBank/DDBJ whole genome shotgun (WGS) entry which is preliminary data.</text>
</comment>
<feature type="transmembrane region" description="Helical" evidence="15">
    <location>
        <begin position="74"/>
        <end position="94"/>
    </location>
</feature>
<evidence type="ECO:0000256" key="12">
    <source>
        <dbReference type="ARBA" id="ARBA00023242"/>
    </source>
</evidence>
<feature type="domain" description="Major facilitator superfamily (MFS) profile" evidence="16">
    <location>
        <begin position="37"/>
        <end position="461"/>
    </location>
</feature>
<organism evidence="17 18">
    <name type="scientific">Penicillium daleae</name>
    <dbReference type="NCBI Taxonomy" id="63821"/>
    <lineage>
        <taxon>Eukaryota</taxon>
        <taxon>Fungi</taxon>
        <taxon>Dikarya</taxon>
        <taxon>Ascomycota</taxon>
        <taxon>Pezizomycotina</taxon>
        <taxon>Eurotiomycetes</taxon>
        <taxon>Eurotiomycetidae</taxon>
        <taxon>Eurotiales</taxon>
        <taxon>Aspergillaceae</taxon>
        <taxon>Penicillium</taxon>
    </lineage>
</organism>
<evidence type="ECO:0000256" key="5">
    <source>
        <dbReference type="ARBA" id="ARBA00022692"/>
    </source>
</evidence>
<keyword evidence="18" id="KW-1185">Reference proteome</keyword>
<evidence type="ECO:0000256" key="10">
    <source>
        <dbReference type="ARBA" id="ARBA00023163"/>
    </source>
</evidence>
<evidence type="ECO:0000256" key="13">
    <source>
        <dbReference type="ARBA" id="ARBA00033339"/>
    </source>
</evidence>
<dbReference type="PROSITE" id="PS50850">
    <property type="entry name" value="MFS"/>
    <property type="match status" value="1"/>
</dbReference>
<dbReference type="GO" id="GO:0015174">
    <property type="term" value="F:basic amino acid transmembrane transporter activity"/>
    <property type="evidence" value="ECO:0007669"/>
    <property type="project" value="TreeGrafter"/>
</dbReference>
<evidence type="ECO:0000256" key="8">
    <source>
        <dbReference type="ARBA" id="ARBA00023015"/>
    </source>
</evidence>
<dbReference type="GO" id="GO:0000329">
    <property type="term" value="C:fungal-type vacuole membrane"/>
    <property type="evidence" value="ECO:0007669"/>
    <property type="project" value="TreeGrafter"/>
</dbReference>
<dbReference type="RefSeq" id="XP_056768580.1">
    <property type="nucleotide sequence ID" value="XM_056904473.1"/>
</dbReference>
<evidence type="ECO:0000256" key="11">
    <source>
        <dbReference type="ARBA" id="ARBA00023204"/>
    </source>
</evidence>
<evidence type="ECO:0000256" key="7">
    <source>
        <dbReference type="ARBA" id="ARBA00022989"/>
    </source>
</evidence>
<feature type="transmembrane region" description="Helical" evidence="15">
    <location>
        <begin position="335"/>
        <end position="357"/>
    </location>
</feature>
<dbReference type="Proteomes" id="UP001213681">
    <property type="component" value="Unassembled WGS sequence"/>
</dbReference>
<dbReference type="Pfam" id="PF06331">
    <property type="entry name" value="Tfb5"/>
    <property type="match status" value="1"/>
</dbReference>
<reference evidence="17" key="2">
    <citation type="journal article" date="2023" name="IMA Fungus">
        <title>Comparative genomic study of the Penicillium genus elucidates a diverse pangenome and 15 lateral gene transfer events.</title>
        <authorList>
            <person name="Petersen C."/>
            <person name="Sorensen T."/>
            <person name="Nielsen M.R."/>
            <person name="Sondergaard T.E."/>
            <person name="Sorensen J.L."/>
            <person name="Fitzpatrick D.A."/>
            <person name="Frisvad J.C."/>
            <person name="Nielsen K.L."/>
        </authorList>
    </citation>
    <scope>NUCLEOTIDE SEQUENCE</scope>
    <source>
        <strain evidence="17">IBT 16125</strain>
    </source>
</reference>
<feature type="transmembrane region" description="Helical" evidence="15">
    <location>
        <begin position="131"/>
        <end position="152"/>
    </location>
</feature>
<evidence type="ECO:0000313" key="17">
    <source>
        <dbReference type="EMBL" id="KAJ5459538.1"/>
    </source>
</evidence>
<feature type="transmembrane region" description="Helical" evidence="15">
    <location>
        <begin position="242"/>
        <end position="264"/>
    </location>
</feature>
<keyword evidence="7 15" id="KW-1133">Transmembrane helix</keyword>
<evidence type="ECO:0000256" key="15">
    <source>
        <dbReference type="SAM" id="Phobius"/>
    </source>
</evidence>
<evidence type="ECO:0000256" key="1">
    <source>
        <dbReference type="ARBA" id="ARBA00002817"/>
    </source>
</evidence>
<feature type="transmembrane region" description="Helical" evidence="15">
    <location>
        <begin position="35"/>
        <end position="54"/>
    </location>
</feature>
<dbReference type="Gene3D" id="1.20.1250.20">
    <property type="entry name" value="MFS general substrate transporter like domains"/>
    <property type="match status" value="2"/>
</dbReference>
<dbReference type="PANTHER" id="PTHR23501:SF6">
    <property type="entry name" value="MULTIDRUG TRANSPORTER, PUTATIVE (AFU_ORTHOLOGUE AFUA_3G14560)-RELATED"/>
    <property type="match status" value="1"/>
</dbReference>
<dbReference type="InterPro" id="IPR036259">
    <property type="entry name" value="MFS_trans_sf"/>
</dbReference>
<dbReference type="FunFam" id="3.30.70.1220:FF:000002">
    <property type="entry name" value="RNA polymerase II transcription factor B subunit 5"/>
    <property type="match status" value="1"/>
</dbReference>
<feature type="region of interest" description="Disordered" evidence="14">
    <location>
        <begin position="1"/>
        <end position="27"/>
    </location>
</feature>
<dbReference type="SMART" id="SM01395">
    <property type="entry name" value="Tbf5"/>
    <property type="match status" value="1"/>
</dbReference>
<evidence type="ECO:0000256" key="3">
    <source>
        <dbReference type="ARBA" id="ARBA00004141"/>
    </source>
</evidence>
<evidence type="ECO:0000256" key="6">
    <source>
        <dbReference type="ARBA" id="ARBA00022763"/>
    </source>
</evidence>
<dbReference type="EMBL" id="JAPVEA010000002">
    <property type="protein sequence ID" value="KAJ5459538.1"/>
    <property type="molecule type" value="Genomic_DNA"/>
</dbReference>
<dbReference type="InterPro" id="IPR020846">
    <property type="entry name" value="MFS_dom"/>
</dbReference>
<dbReference type="SUPFAM" id="SSF142897">
    <property type="entry name" value="TFB5-like"/>
    <property type="match status" value="1"/>
</dbReference>
<comment type="function">
    <text evidence="1">Component of the general transcription and DNA repair factor IIH (TFIIH) core complex, which is involved in general and transcription-coupled nucleotide excision repair (NER) of damaged DNA and, when complexed to TFIIK, in RNA transcription by RNA polymerase II. In NER, TFIIH acts by opening DNA around the lesion to allow the excision of the damaged oligonucleotide and its replacement by a new DNA fragment. In transcription, TFIIH has an essential role in transcription initiation. When the pre-initiation complex (PIC) has been established, TFIIH is required for promoter opening and promoter escape. Phosphorylation of the C-terminal tail (CTD) of the largest subunit of RNA polymerase II by the kinase module TFIIK controls the initiation of transcription.</text>
</comment>
<protein>
    <recommendedName>
        <fullName evidence="13">RNA polymerase II transcription factor B subunit 5</fullName>
    </recommendedName>
</protein>
<evidence type="ECO:0000313" key="18">
    <source>
        <dbReference type="Proteomes" id="UP001213681"/>
    </source>
</evidence>
<keyword evidence="12" id="KW-0539">Nucleus</keyword>
<dbReference type="AlphaFoldDB" id="A0AAD6CAH3"/>
<evidence type="ECO:0000256" key="9">
    <source>
        <dbReference type="ARBA" id="ARBA00023136"/>
    </source>
</evidence>
<keyword evidence="10" id="KW-0804">Transcription</keyword>
<name>A0AAD6CAH3_9EURO</name>
<keyword evidence="6" id="KW-0227">DNA damage</keyword>
<feature type="transmembrane region" description="Helical" evidence="15">
    <location>
        <begin position="306"/>
        <end position="329"/>
    </location>
</feature>
<accession>A0AAD6CAH3</accession>
<proteinExistence type="inferred from homology"/>
<feature type="transmembrane region" description="Helical" evidence="15">
    <location>
        <begin position="188"/>
        <end position="221"/>
    </location>
</feature>
<evidence type="ECO:0000256" key="14">
    <source>
        <dbReference type="SAM" id="MobiDB-lite"/>
    </source>
</evidence>
<feature type="transmembrane region" description="Helical" evidence="15">
    <location>
        <begin position="101"/>
        <end position="125"/>
    </location>
</feature>
<dbReference type="InterPro" id="IPR035935">
    <property type="entry name" value="TFB5-like_sf"/>
</dbReference>
<keyword evidence="11" id="KW-0234">DNA repair</keyword>
<keyword evidence="9 15" id="KW-0472">Membrane</keyword>
<dbReference type="SUPFAM" id="SSF103473">
    <property type="entry name" value="MFS general substrate transporter"/>
    <property type="match status" value="1"/>
</dbReference>
<dbReference type="Gene3D" id="3.30.70.1220">
    <property type="entry name" value="TFB5-like"/>
    <property type="match status" value="1"/>
</dbReference>
<dbReference type="InterPro" id="IPR009400">
    <property type="entry name" value="TFIIH_TTDA/Tfb5"/>
</dbReference>
<sequence>MAEERVSSPSEQTPLISSSRPDDESTGTLSIPRGIAIAFFMELLILIQTINISMMTTAQSEIAADLDAFDQATWFTSAYLIAASSVTPLTGRLAEIFTPRLYVIFASTILAIGLFITAAAPSLAIFLLGRAVAGIGSGGLMSIAIILVVDIASPKRRGLCIGMINAGYTTGLASGAVLAGLMTSSLGWTLSVVLFLSGLASPVILIWPIPLSAVCFAVFIFIESRWTTEPVIPVRLLRSRSVLMTCVAGLGLMMARWAVLFYTPVYAMAVRGWSPASAGLILVPTNAGFGSGGLLVGWLHIRKSTSYYASCLSIFVLFAVVTSVLSLLSTPDSPTWLYVATTFLNGLFAGSLMNYTLSHVLHLTSPHVHYIVSSLIAMSRGFAGSFGSAVGGGFFTRILKTSLEKGFAQHDLPSRPDLIRTLLGSPATVMQLTGLERLAAITARAGTLPLISALLLSITSSIYFNSSSSCLVPSVVSSTHTYIQTCKISTHHTSSGLLIECDPSIKAMILKYDEERHDYIVEDLDDENHLVIKESQLENLKARLDHDLDEKIMQLDESESE</sequence>
<dbReference type="Pfam" id="PF07690">
    <property type="entry name" value="MFS_1"/>
    <property type="match status" value="1"/>
</dbReference>
<comment type="similarity">
    <text evidence="4">Belongs to the TFB5 family.</text>
</comment>
<dbReference type="InterPro" id="IPR011701">
    <property type="entry name" value="MFS"/>
</dbReference>
<feature type="transmembrane region" description="Helical" evidence="15">
    <location>
        <begin position="276"/>
        <end position="299"/>
    </location>
</feature>
<dbReference type="GeneID" id="81594716"/>
<keyword evidence="8" id="KW-0805">Transcription regulation</keyword>
<dbReference type="GO" id="GO:0006367">
    <property type="term" value="P:transcription initiation at RNA polymerase II promoter"/>
    <property type="evidence" value="ECO:0007669"/>
    <property type="project" value="InterPro"/>
</dbReference>